<dbReference type="SUPFAM" id="SSF52283">
    <property type="entry name" value="Formate/glycerate dehydrogenase catalytic domain-like"/>
    <property type="match status" value="1"/>
</dbReference>
<dbReference type="PROSITE" id="PS00837">
    <property type="entry name" value="ALADH_PNT_2"/>
    <property type="match status" value="1"/>
</dbReference>
<keyword evidence="6" id="KW-1278">Translocase</keyword>
<dbReference type="PANTHER" id="PTHR10160:SF19">
    <property type="entry name" value="PROTON-TRANSLOCATING NAD(P)(+) TRANSHYDROGENASE"/>
    <property type="match status" value="1"/>
</dbReference>
<organism evidence="14 15">
    <name type="scientific">Chroogloeocystis siderophila 5.2 s.c.1</name>
    <dbReference type="NCBI Taxonomy" id="247279"/>
    <lineage>
        <taxon>Bacteria</taxon>
        <taxon>Bacillati</taxon>
        <taxon>Cyanobacteriota</taxon>
        <taxon>Cyanophyceae</taxon>
        <taxon>Oscillatoriophycideae</taxon>
        <taxon>Chroococcales</taxon>
        <taxon>Chroococcaceae</taxon>
        <taxon>Chroogloeocystis</taxon>
    </lineage>
</organism>
<evidence type="ECO:0000256" key="3">
    <source>
        <dbReference type="ARBA" id="ARBA00012943"/>
    </source>
</evidence>
<sequence length="388" mass="41033">MRLAVAKEIEVGERRVALVPDTVARLVKQGIEVLVEAGAGESAFFTNTDYETAGAKIINDTDTLWQEADILLKVGIPKEREDGRLEIDLLREGAVIVSFLNPLGEPAIAQRLAQKQITALSMEMIPRTTRAQSMDALSSQASIAGYKAVLIAAAALPKYFPMLTTAAGTIAPAKVFIMGAGVAGLQAIATARRLGAVVEAFDIRPAVKEEVQSLGAKFVEVQLNEDTVADGGYAKEVSEAAKQRTQEVVAEHIKQSDVVITTAQVPGKKAPLLVTEDMVVNMKPGSVIVDLAAEQGGNCACTEPGKDVQRNGVTIIGPINLPSSMPVHASQLYSKNLSSLVQLLIKDGNLDINFADDIVSAACITHAGEIRNQRVKEALATLSSATAG</sequence>
<dbReference type="InterPro" id="IPR007886">
    <property type="entry name" value="AlaDH/PNT_N"/>
</dbReference>
<dbReference type="GO" id="GO:0050661">
    <property type="term" value="F:NADP binding"/>
    <property type="evidence" value="ECO:0007669"/>
    <property type="project" value="TreeGrafter"/>
</dbReference>
<dbReference type="SMART" id="SM01003">
    <property type="entry name" value="AlaDh_PNT_N"/>
    <property type="match status" value="1"/>
</dbReference>
<comment type="catalytic activity">
    <reaction evidence="8">
        <text>NAD(+) + NADPH + H(+)(in) = NADH + NADP(+) + H(+)(out)</text>
        <dbReference type="Rhea" id="RHEA:47992"/>
        <dbReference type="ChEBI" id="CHEBI:15378"/>
        <dbReference type="ChEBI" id="CHEBI:57540"/>
        <dbReference type="ChEBI" id="CHEBI:57783"/>
        <dbReference type="ChEBI" id="CHEBI:57945"/>
        <dbReference type="ChEBI" id="CHEBI:58349"/>
        <dbReference type="EC" id="7.1.1.1"/>
    </reaction>
</comment>
<dbReference type="Pfam" id="PF01262">
    <property type="entry name" value="AlaDh_PNT_C"/>
    <property type="match status" value="1"/>
</dbReference>
<dbReference type="SUPFAM" id="SSF51735">
    <property type="entry name" value="NAD(P)-binding Rossmann-fold domains"/>
    <property type="match status" value="1"/>
</dbReference>
<dbReference type="InterPro" id="IPR007698">
    <property type="entry name" value="AlaDH/PNT_NAD(H)-bd"/>
</dbReference>
<dbReference type="Gene3D" id="3.40.50.720">
    <property type="entry name" value="NAD(P)-binding Rossmann-like Domain"/>
    <property type="match status" value="2"/>
</dbReference>
<keyword evidence="15" id="KW-1185">Reference proteome</keyword>
<protein>
    <recommendedName>
        <fullName evidence="9">NAD(P) transhydrogenase subunit alpha part 1</fullName>
        <ecNumber evidence="3">7.1.1.1</ecNumber>
    </recommendedName>
    <alternativeName>
        <fullName evidence="11">Nicotinamide nucleotide transhydrogenase subunit alpha 1</fullName>
    </alternativeName>
    <alternativeName>
        <fullName evidence="10">Pyridine nucleotide transhydrogenase subunit alpha 1</fullName>
    </alternativeName>
</protein>
<feature type="domain" description="Alanine dehydrogenase/pyridine nucleotide transhydrogenase NAD(H)-binding" evidence="12">
    <location>
        <begin position="153"/>
        <end position="317"/>
    </location>
</feature>
<dbReference type="GO" id="GO:0008750">
    <property type="term" value="F:proton-translocating NAD(P)+ transhydrogenase activity"/>
    <property type="evidence" value="ECO:0007669"/>
    <property type="project" value="UniProtKB-EC"/>
</dbReference>
<evidence type="ECO:0000256" key="5">
    <source>
        <dbReference type="ARBA" id="ARBA00022857"/>
    </source>
</evidence>
<evidence type="ECO:0000259" key="13">
    <source>
        <dbReference type="SMART" id="SM01003"/>
    </source>
</evidence>
<dbReference type="RefSeq" id="WP_073549478.1">
    <property type="nucleotide sequence ID" value="NZ_CAWMVK010000042.1"/>
</dbReference>
<evidence type="ECO:0000256" key="2">
    <source>
        <dbReference type="ARBA" id="ARBA00005689"/>
    </source>
</evidence>
<keyword evidence="7" id="KW-0520">NAD</keyword>
<evidence type="ECO:0000313" key="14">
    <source>
        <dbReference type="EMBL" id="OKH26333.1"/>
    </source>
</evidence>
<evidence type="ECO:0000256" key="11">
    <source>
        <dbReference type="ARBA" id="ARBA00084087"/>
    </source>
</evidence>
<dbReference type="NCBIfam" id="NF006942">
    <property type="entry name" value="PRK09424.1"/>
    <property type="match status" value="1"/>
</dbReference>
<evidence type="ECO:0000256" key="10">
    <source>
        <dbReference type="ARBA" id="ARBA00076996"/>
    </source>
</evidence>
<dbReference type="PANTHER" id="PTHR10160">
    <property type="entry name" value="NAD(P) TRANSHYDROGENASE"/>
    <property type="match status" value="1"/>
</dbReference>
<dbReference type="Pfam" id="PF05222">
    <property type="entry name" value="AlaDh_PNT_N"/>
    <property type="match status" value="1"/>
</dbReference>
<name>A0A1U7HRW4_9CHRO</name>
<evidence type="ECO:0000256" key="6">
    <source>
        <dbReference type="ARBA" id="ARBA00022967"/>
    </source>
</evidence>
<keyword evidence="5" id="KW-0521">NADP</keyword>
<dbReference type="Proteomes" id="UP000185984">
    <property type="component" value="Unassembled WGS sequence"/>
</dbReference>
<comment type="function">
    <text evidence="1">The transhydrogenation between NADH and NADP is coupled to respiration and ATP hydrolysis and functions as a proton pump across the membrane.</text>
</comment>
<evidence type="ECO:0000256" key="9">
    <source>
        <dbReference type="ARBA" id="ARBA00071353"/>
    </source>
</evidence>
<dbReference type="CDD" id="cd05304">
    <property type="entry name" value="Rubrum_tdh"/>
    <property type="match status" value="1"/>
</dbReference>
<proteinExistence type="inferred from homology"/>
<evidence type="ECO:0000313" key="15">
    <source>
        <dbReference type="Proteomes" id="UP000185984"/>
    </source>
</evidence>
<dbReference type="InterPro" id="IPR008143">
    <property type="entry name" value="Ala_DH/PNT_CS2"/>
</dbReference>
<reference evidence="14 15" key="1">
    <citation type="submission" date="2016-11" db="EMBL/GenBank/DDBJ databases">
        <title>Draft Genome Sequences of Nine Cyanobacterial Strains from Diverse Habitats.</title>
        <authorList>
            <person name="Zhu T."/>
            <person name="Hou S."/>
            <person name="Lu X."/>
            <person name="Hess W.R."/>
        </authorList>
    </citation>
    <scope>NUCLEOTIDE SEQUENCE [LARGE SCALE GENOMIC DNA]</scope>
    <source>
        <strain evidence="14 15">5.2 s.c.1</strain>
    </source>
</reference>
<evidence type="ECO:0000256" key="4">
    <source>
        <dbReference type="ARBA" id="ARBA00022741"/>
    </source>
</evidence>
<accession>A0A1U7HRW4</accession>
<feature type="domain" description="Alanine dehydrogenase/pyridine nucleotide transhydrogenase N-terminal" evidence="13">
    <location>
        <begin position="4"/>
        <end position="144"/>
    </location>
</feature>
<dbReference type="EC" id="7.1.1.1" evidence="3"/>
<evidence type="ECO:0000256" key="8">
    <source>
        <dbReference type="ARBA" id="ARBA00048202"/>
    </source>
</evidence>
<dbReference type="EMBL" id="MRCC01000008">
    <property type="protein sequence ID" value="OKH26333.1"/>
    <property type="molecule type" value="Genomic_DNA"/>
</dbReference>
<gene>
    <name evidence="14" type="ORF">NIES1031_11225</name>
</gene>
<dbReference type="FunFam" id="3.40.50.720:FF:000188">
    <property type="entry name" value="NAD(P) transhydrogenase alpha subunit 1"/>
    <property type="match status" value="1"/>
</dbReference>
<evidence type="ECO:0000259" key="12">
    <source>
        <dbReference type="SMART" id="SM01002"/>
    </source>
</evidence>
<dbReference type="GO" id="GO:0005886">
    <property type="term" value="C:plasma membrane"/>
    <property type="evidence" value="ECO:0007669"/>
    <property type="project" value="TreeGrafter"/>
</dbReference>
<dbReference type="AlphaFoldDB" id="A0A1U7HRW4"/>
<comment type="similarity">
    <text evidence="2">Belongs to the AlaDH/PNT family.</text>
</comment>
<dbReference type="OrthoDB" id="9804592at2"/>
<dbReference type="STRING" id="247279.NIES1031_11225"/>
<dbReference type="SMART" id="SM01002">
    <property type="entry name" value="AlaDh_PNT_C"/>
    <property type="match status" value="1"/>
</dbReference>
<keyword evidence="4" id="KW-0547">Nucleotide-binding</keyword>
<dbReference type="InterPro" id="IPR036291">
    <property type="entry name" value="NAD(P)-bd_dom_sf"/>
</dbReference>
<evidence type="ECO:0000256" key="7">
    <source>
        <dbReference type="ARBA" id="ARBA00023027"/>
    </source>
</evidence>
<comment type="caution">
    <text evidence="14">The sequence shown here is derived from an EMBL/GenBank/DDBJ whole genome shotgun (WGS) entry which is preliminary data.</text>
</comment>
<dbReference type="GO" id="GO:0006740">
    <property type="term" value="P:NADPH regeneration"/>
    <property type="evidence" value="ECO:0007669"/>
    <property type="project" value="TreeGrafter"/>
</dbReference>
<evidence type="ECO:0000256" key="1">
    <source>
        <dbReference type="ARBA" id="ARBA00003943"/>
    </source>
</evidence>
<dbReference type="GO" id="GO:0016491">
    <property type="term" value="F:oxidoreductase activity"/>
    <property type="evidence" value="ECO:0007669"/>
    <property type="project" value="InterPro"/>
</dbReference>